<gene>
    <name evidence="1" type="ORF">NITINOP_1048</name>
</gene>
<dbReference type="EMBL" id="LN885086">
    <property type="protein sequence ID" value="CUQ66023.1"/>
    <property type="molecule type" value="Genomic_DNA"/>
</dbReference>
<protein>
    <recommendedName>
        <fullName evidence="3">Type II toxin-antitoxin system HicA family toxin</fullName>
    </recommendedName>
</protein>
<evidence type="ECO:0008006" key="3">
    <source>
        <dbReference type="Google" id="ProtNLM"/>
    </source>
</evidence>
<dbReference type="Proteomes" id="UP000066284">
    <property type="component" value="Chromosome 1"/>
</dbReference>
<dbReference type="STRING" id="1715989.NITINOP_1048"/>
<evidence type="ECO:0000313" key="1">
    <source>
        <dbReference type="EMBL" id="CUQ66023.1"/>
    </source>
</evidence>
<sequence length="97" mass="11143">MVPMNLRKVLRRLSEGHLNNVAFNDMRKLIEAFGLELKRVNGSHHVFAHPAIAELVNLQEVGAKPNPFRFVNSCDWSSNTISGWRTHHERLPPQHLL</sequence>
<accession>A0A0S4KNT1</accession>
<reference evidence="2" key="1">
    <citation type="submission" date="2015-09" db="EMBL/GenBank/DDBJ databases">
        <authorList>
            <person name="Daims H."/>
        </authorList>
    </citation>
    <scope>NUCLEOTIDE SEQUENCE [LARGE SCALE GENOMIC DNA]</scope>
</reference>
<dbReference type="AlphaFoldDB" id="A0A0S4KNT1"/>
<dbReference type="SUPFAM" id="SSF54786">
    <property type="entry name" value="YcfA/nrd intein domain"/>
    <property type="match status" value="1"/>
</dbReference>
<keyword evidence="2" id="KW-1185">Reference proteome</keyword>
<dbReference type="KEGG" id="nio:NITINOP_1048"/>
<proteinExistence type="predicted"/>
<evidence type="ECO:0000313" key="2">
    <source>
        <dbReference type="Proteomes" id="UP000066284"/>
    </source>
</evidence>
<name>A0A0S4KNT1_9BACT</name>
<organism evidence="1 2">
    <name type="scientific">Candidatus Nitrospira inopinata</name>
    <dbReference type="NCBI Taxonomy" id="1715989"/>
    <lineage>
        <taxon>Bacteria</taxon>
        <taxon>Pseudomonadati</taxon>
        <taxon>Nitrospirota</taxon>
        <taxon>Nitrospiria</taxon>
        <taxon>Nitrospirales</taxon>
        <taxon>Nitrospiraceae</taxon>
        <taxon>Nitrospira</taxon>
    </lineage>
</organism>